<sequence length="173" mass="20005">MLSYENLPHDSKKIKQLHNGLARRLGRSLQQFLGKRLKSGCRRPREYRHHLRITGNKYNYLKIVGITSQFIPQMIFFTSVNVIVNLVYGQHKDRVSYVSDFECKVRKNNPTLHVKQKMIPSDRVQNFTRGTQGHSADVTFGKYNLEQAFRNEVPGSTSDAEVDALERKLEGKV</sequence>
<dbReference type="AlphaFoldDB" id="A0A8S2J0W5"/>
<gene>
    <name evidence="1" type="ORF">OVA965_LOCUS15466</name>
    <name evidence="2" type="ORF">TMI583_LOCUS15476</name>
</gene>
<dbReference type="Proteomes" id="UP000682733">
    <property type="component" value="Unassembled WGS sequence"/>
</dbReference>
<evidence type="ECO:0000313" key="1">
    <source>
        <dbReference type="EMBL" id="CAF1020247.1"/>
    </source>
</evidence>
<reference evidence="2" key="1">
    <citation type="submission" date="2021-02" db="EMBL/GenBank/DDBJ databases">
        <authorList>
            <person name="Nowell W R."/>
        </authorList>
    </citation>
    <scope>NUCLEOTIDE SEQUENCE</scope>
</reference>
<organism evidence="2 3">
    <name type="scientific">Didymodactylos carnosus</name>
    <dbReference type="NCBI Taxonomy" id="1234261"/>
    <lineage>
        <taxon>Eukaryota</taxon>
        <taxon>Metazoa</taxon>
        <taxon>Spiralia</taxon>
        <taxon>Gnathifera</taxon>
        <taxon>Rotifera</taxon>
        <taxon>Eurotatoria</taxon>
        <taxon>Bdelloidea</taxon>
        <taxon>Philodinida</taxon>
        <taxon>Philodinidae</taxon>
        <taxon>Didymodactylos</taxon>
    </lineage>
</organism>
<name>A0A8S2J0W5_9BILA</name>
<dbReference type="Proteomes" id="UP000677228">
    <property type="component" value="Unassembled WGS sequence"/>
</dbReference>
<dbReference type="EMBL" id="CAJOBA010006975">
    <property type="protein sequence ID" value="CAF3788904.1"/>
    <property type="molecule type" value="Genomic_DNA"/>
</dbReference>
<protein>
    <submittedName>
        <fullName evidence="2">Uncharacterized protein</fullName>
    </submittedName>
</protein>
<proteinExistence type="predicted"/>
<evidence type="ECO:0000313" key="3">
    <source>
        <dbReference type="Proteomes" id="UP000682733"/>
    </source>
</evidence>
<accession>A0A8S2J0W5</accession>
<comment type="caution">
    <text evidence="2">The sequence shown here is derived from an EMBL/GenBank/DDBJ whole genome shotgun (WGS) entry which is preliminary data.</text>
</comment>
<evidence type="ECO:0000313" key="2">
    <source>
        <dbReference type="EMBL" id="CAF3788904.1"/>
    </source>
</evidence>
<dbReference type="EMBL" id="CAJNOK010006964">
    <property type="protein sequence ID" value="CAF1020247.1"/>
    <property type="molecule type" value="Genomic_DNA"/>
</dbReference>